<feature type="signal peptide" evidence="1">
    <location>
        <begin position="1"/>
        <end position="19"/>
    </location>
</feature>
<protein>
    <recommendedName>
        <fullName evidence="4">DUF2511 domain-containing protein</fullName>
    </recommendedName>
</protein>
<evidence type="ECO:0008006" key="4">
    <source>
        <dbReference type="Google" id="ProtNLM"/>
    </source>
</evidence>
<keyword evidence="3" id="KW-1185">Reference proteome</keyword>
<dbReference type="Proteomes" id="UP001597215">
    <property type="component" value="Unassembled WGS sequence"/>
</dbReference>
<feature type="chain" id="PRO_5045654819" description="DUF2511 domain-containing protein" evidence="1">
    <location>
        <begin position="20"/>
        <end position="190"/>
    </location>
</feature>
<keyword evidence="1" id="KW-0732">Signal</keyword>
<reference evidence="3" key="1">
    <citation type="journal article" date="2019" name="Int. J. Syst. Evol. Microbiol.">
        <title>The Global Catalogue of Microorganisms (GCM) 10K type strain sequencing project: providing services to taxonomists for standard genome sequencing and annotation.</title>
        <authorList>
            <consortium name="The Broad Institute Genomics Platform"/>
            <consortium name="The Broad Institute Genome Sequencing Center for Infectious Disease"/>
            <person name="Wu L."/>
            <person name="Ma J."/>
        </authorList>
    </citation>
    <scope>NUCLEOTIDE SEQUENCE [LARGE SCALE GENOMIC DNA]</scope>
    <source>
        <strain evidence="3">CGMCC 1.12449</strain>
    </source>
</reference>
<gene>
    <name evidence="2" type="ORF">ACFSAG_14135</name>
</gene>
<evidence type="ECO:0000256" key="1">
    <source>
        <dbReference type="SAM" id="SignalP"/>
    </source>
</evidence>
<sequence length="190" mass="20423">MLRIAVTIVLVSMAGVASAQSSTTKCSKDYWGNVTCKTEQDRQVNWDKLTNPVPAPIYVPPPRPQIVYVPQPTPQAAPAAPVAAASAMTQSQFQIGSVGWLKDLCRDGREACLTYLYGVIQVGYRNNELNLCPPAGITLGDYPKIILADLKNNLVLTDGVSSDMGVIVSLNTQLGCKPKPDAEQPTPPQK</sequence>
<comment type="caution">
    <text evidence="2">The sequence shown here is derived from an EMBL/GenBank/DDBJ whole genome shotgun (WGS) entry which is preliminary data.</text>
</comment>
<organism evidence="2 3">
    <name type="scientific">Sphingorhabdus buctiana</name>
    <dbReference type="NCBI Taxonomy" id="1508805"/>
    <lineage>
        <taxon>Bacteria</taxon>
        <taxon>Pseudomonadati</taxon>
        <taxon>Pseudomonadota</taxon>
        <taxon>Alphaproteobacteria</taxon>
        <taxon>Sphingomonadales</taxon>
        <taxon>Sphingomonadaceae</taxon>
        <taxon>Sphingorhabdus</taxon>
    </lineage>
</organism>
<proteinExistence type="predicted"/>
<dbReference type="EMBL" id="JBHUEL010000011">
    <property type="protein sequence ID" value="MFD1767982.1"/>
    <property type="molecule type" value="Genomic_DNA"/>
</dbReference>
<evidence type="ECO:0000313" key="3">
    <source>
        <dbReference type="Proteomes" id="UP001597215"/>
    </source>
</evidence>
<evidence type="ECO:0000313" key="2">
    <source>
        <dbReference type="EMBL" id="MFD1767982.1"/>
    </source>
</evidence>
<name>A0ABW4MIQ7_9SPHN</name>
<accession>A0ABW4MIQ7</accession>